<organism evidence="1">
    <name type="scientific">Arundo donax</name>
    <name type="common">Giant reed</name>
    <name type="synonym">Donax arundinaceus</name>
    <dbReference type="NCBI Taxonomy" id="35708"/>
    <lineage>
        <taxon>Eukaryota</taxon>
        <taxon>Viridiplantae</taxon>
        <taxon>Streptophyta</taxon>
        <taxon>Embryophyta</taxon>
        <taxon>Tracheophyta</taxon>
        <taxon>Spermatophyta</taxon>
        <taxon>Magnoliopsida</taxon>
        <taxon>Liliopsida</taxon>
        <taxon>Poales</taxon>
        <taxon>Poaceae</taxon>
        <taxon>PACMAD clade</taxon>
        <taxon>Arundinoideae</taxon>
        <taxon>Arundineae</taxon>
        <taxon>Arundo</taxon>
    </lineage>
</organism>
<dbReference type="EMBL" id="GBRH01252787">
    <property type="protein sequence ID" value="JAD45108.1"/>
    <property type="molecule type" value="Transcribed_RNA"/>
</dbReference>
<accession>A0A0A9A5E2</accession>
<reference evidence="1" key="1">
    <citation type="submission" date="2014-09" db="EMBL/GenBank/DDBJ databases">
        <authorList>
            <person name="Magalhaes I.L.F."/>
            <person name="Oliveira U."/>
            <person name="Santos F.R."/>
            <person name="Vidigal T.H.D.A."/>
            <person name="Brescovit A.D."/>
            <person name="Santos A.J."/>
        </authorList>
    </citation>
    <scope>NUCLEOTIDE SEQUENCE</scope>
    <source>
        <tissue evidence="1">Shoot tissue taken approximately 20 cm above the soil surface</tissue>
    </source>
</reference>
<name>A0A0A9A5E2_ARUDO</name>
<proteinExistence type="predicted"/>
<sequence>MLTVLQSNSVQGMARTGGSLVSMGHKEMGRKLNFCRSFGIFVRHVMGHGLWSGISI</sequence>
<dbReference type="AlphaFoldDB" id="A0A0A9A5E2"/>
<protein>
    <submittedName>
        <fullName evidence="1">Uncharacterized protein</fullName>
    </submittedName>
</protein>
<evidence type="ECO:0000313" key="1">
    <source>
        <dbReference type="EMBL" id="JAD45108.1"/>
    </source>
</evidence>
<reference evidence="1" key="2">
    <citation type="journal article" date="2015" name="Data Brief">
        <title>Shoot transcriptome of the giant reed, Arundo donax.</title>
        <authorList>
            <person name="Barrero R.A."/>
            <person name="Guerrero F.D."/>
            <person name="Moolhuijzen P."/>
            <person name="Goolsby J.A."/>
            <person name="Tidwell J."/>
            <person name="Bellgard S.E."/>
            <person name="Bellgard M.I."/>
        </authorList>
    </citation>
    <scope>NUCLEOTIDE SEQUENCE</scope>
    <source>
        <tissue evidence="1">Shoot tissue taken approximately 20 cm above the soil surface</tissue>
    </source>
</reference>